<sequence length="172" mass="19166">MTASIHAQEKPAEDKILIAYFSWSGNTRTVAGQIQKTAGGDLFEIKTTKAYPTVYRECTAVAKKEQQENARPELSTKVAGMDDYNIIFVGYPNWWGTMPMPLFTFLESYDFSGKTIVPFCTHEGGRLGRSASDIKKLCPKATVHEGLAISGNVARRAQKEVDAWLRKLEISK</sequence>
<dbReference type="Gene3D" id="3.40.50.360">
    <property type="match status" value="1"/>
</dbReference>
<dbReference type="GO" id="GO:0010181">
    <property type="term" value="F:FMN binding"/>
    <property type="evidence" value="ECO:0007669"/>
    <property type="project" value="InterPro"/>
</dbReference>
<accession>A0A2U8E6S9</accession>
<evidence type="ECO:0000313" key="2">
    <source>
        <dbReference type="EMBL" id="AWI10465.1"/>
    </source>
</evidence>
<dbReference type="KEGG" id="elut:CKA38_02625"/>
<gene>
    <name evidence="2" type="ORF">CKA38_02625</name>
</gene>
<protein>
    <submittedName>
        <fullName evidence="2">Flavodoxin</fullName>
    </submittedName>
</protein>
<name>A0A2U8E6S9_9BACT</name>
<dbReference type="PANTHER" id="PTHR39201">
    <property type="entry name" value="EXPORTED PROTEIN-RELATED"/>
    <property type="match status" value="1"/>
</dbReference>
<dbReference type="SUPFAM" id="SSF52218">
    <property type="entry name" value="Flavoproteins"/>
    <property type="match status" value="1"/>
</dbReference>
<dbReference type="EMBL" id="CP023004">
    <property type="protein sequence ID" value="AWI10465.1"/>
    <property type="molecule type" value="Genomic_DNA"/>
</dbReference>
<dbReference type="AlphaFoldDB" id="A0A2U8E6S9"/>
<feature type="domain" description="Flavodoxin-like" evidence="1">
    <location>
        <begin position="15"/>
        <end position="166"/>
    </location>
</feature>
<evidence type="ECO:0000259" key="1">
    <source>
        <dbReference type="Pfam" id="PF12682"/>
    </source>
</evidence>
<reference evidence="2 3" key="1">
    <citation type="journal article" date="2018" name="Syst. Appl. Microbiol.">
        <title>Ereboglobus luteus gen. nov. sp. nov. from cockroach guts, and new insights into the oxygen relationship of the genera Opitutus and Didymococcus (Verrucomicrobia: Opitutaceae).</title>
        <authorList>
            <person name="Tegtmeier D."/>
            <person name="Belitz A."/>
            <person name="Radek R."/>
            <person name="Heimerl T."/>
            <person name="Brune A."/>
        </authorList>
    </citation>
    <scope>NUCLEOTIDE SEQUENCE [LARGE SCALE GENOMIC DNA]</scope>
    <source>
        <strain evidence="2 3">Ho45</strain>
    </source>
</reference>
<dbReference type="Proteomes" id="UP000244896">
    <property type="component" value="Chromosome"/>
</dbReference>
<dbReference type="OrthoDB" id="9806505at2"/>
<proteinExistence type="predicted"/>
<organism evidence="2 3">
    <name type="scientific">Ereboglobus luteus</name>
    <dbReference type="NCBI Taxonomy" id="1796921"/>
    <lineage>
        <taxon>Bacteria</taxon>
        <taxon>Pseudomonadati</taxon>
        <taxon>Verrucomicrobiota</taxon>
        <taxon>Opitutia</taxon>
        <taxon>Opitutales</taxon>
        <taxon>Opitutaceae</taxon>
        <taxon>Ereboglobus</taxon>
    </lineage>
</organism>
<dbReference type="Pfam" id="PF12682">
    <property type="entry name" value="Flavodoxin_4"/>
    <property type="match status" value="1"/>
</dbReference>
<dbReference type="InterPro" id="IPR029039">
    <property type="entry name" value="Flavoprotein-like_sf"/>
</dbReference>
<keyword evidence="3" id="KW-1185">Reference proteome</keyword>
<dbReference type="PANTHER" id="PTHR39201:SF1">
    <property type="entry name" value="FLAVODOXIN-LIKE DOMAIN-CONTAINING PROTEIN"/>
    <property type="match status" value="1"/>
</dbReference>
<evidence type="ECO:0000313" key="3">
    <source>
        <dbReference type="Proteomes" id="UP000244896"/>
    </source>
</evidence>
<dbReference type="InterPro" id="IPR008254">
    <property type="entry name" value="Flavodoxin/NO_synth"/>
</dbReference>